<dbReference type="OrthoDB" id="1498438at2759"/>
<evidence type="ECO:0000313" key="1">
    <source>
        <dbReference type="EMBL" id="PWA73366.1"/>
    </source>
</evidence>
<dbReference type="Proteomes" id="UP000245207">
    <property type="component" value="Unassembled WGS sequence"/>
</dbReference>
<dbReference type="AlphaFoldDB" id="A0A2U1NIS0"/>
<proteinExistence type="predicted"/>
<reference evidence="1 2" key="1">
    <citation type="journal article" date="2018" name="Mol. Plant">
        <title>The genome of Artemisia annua provides insight into the evolution of Asteraceae family and artemisinin biosynthesis.</title>
        <authorList>
            <person name="Shen Q."/>
            <person name="Zhang L."/>
            <person name="Liao Z."/>
            <person name="Wang S."/>
            <person name="Yan T."/>
            <person name="Shi P."/>
            <person name="Liu M."/>
            <person name="Fu X."/>
            <person name="Pan Q."/>
            <person name="Wang Y."/>
            <person name="Lv Z."/>
            <person name="Lu X."/>
            <person name="Zhang F."/>
            <person name="Jiang W."/>
            <person name="Ma Y."/>
            <person name="Chen M."/>
            <person name="Hao X."/>
            <person name="Li L."/>
            <person name="Tang Y."/>
            <person name="Lv G."/>
            <person name="Zhou Y."/>
            <person name="Sun X."/>
            <person name="Brodelius P.E."/>
            <person name="Rose J.K.C."/>
            <person name="Tang K."/>
        </authorList>
    </citation>
    <scope>NUCLEOTIDE SEQUENCE [LARGE SCALE GENOMIC DNA]</scope>
    <source>
        <strain evidence="2">cv. Huhao1</strain>
        <tissue evidence="1">Leaf</tissue>
    </source>
</reference>
<name>A0A2U1NIS0_ARTAN</name>
<dbReference type="EMBL" id="PKPP01002749">
    <property type="protein sequence ID" value="PWA73366.1"/>
    <property type="molecule type" value="Genomic_DNA"/>
</dbReference>
<dbReference type="SUPFAM" id="SSF81383">
    <property type="entry name" value="F-box domain"/>
    <property type="match status" value="1"/>
</dbReference>
<evidence type="ECO:0000313" key="2">
    <source>
        <dbReference type="Proteomes" id="UP000245207"/>
    </source>
</evidence>
<comment type="caution">
    <text evidence="1">The sequence shown here is derived from an EMBL/GenBank/DDBJ whole genome shotgun (WGS) entry which is preliminary data.</text>
</comment>
<keyword evidence="2" id="KW-1185">Reference proteome</keyword>
<protein>
    <submittedName>
        <fullName evidence="1">Uncharacterized protein</fullName>
    </submittedName>
</protein>
<sequence length="254" mass="28980">MATINGLHDEILSTILTLLVTSSNGAADLVRLSSTCSRFLDLARQPFILKVVNFHNISMEDYKKHHHVTDLLCLFARAGNLAAECSRFLDLARQPFILKVVNFHNIFMEDYKKHHHVTDLLCLFARAGNLAAESRLGKNADTNGVLIRHKLVTAFIRHASDEELDTNLMSWLLSYIESVLGHDAVFASRMSIAISEMSFYYIQRRLEQNILSKLLPSDTVNVDMPWLKPEMGEMLRENLLAAYDEIFHLSHERI</sequence>
<organism evidence="1 2">
    <name type="scientific">Artemisia annua</name>
    <name type="common">Sweet wormwood</name>
    <dbReference type="NCBI Taxonomy" id="35608"/>
    <lineage>
        <taxon>Eukaryota</taxon>
        <taxon>Viridiplantae</taxon>
        <taxon>Streptophyta</taxon>
        <taxon>Embryophyta</taxon>
        <taxon>Tracheophyta</taxon>
        <taxon>Spermatophyta</taxon>
        <taxon>Magnoliopsida</taxon>
        <taxon>eudicotyledons</taxon>
        <taxon>Gunneridae</taxon>
        <taxon>Pentapetalae</taxon>
        <taxon>asterids</taxon>
        <taxon>campanulids</taxon>
        <taxon>Asterales</taxon>
        <taxon>Asteraceae</taxon>
        <taxon>Asteroideae</taxon>
        <taxon>Anthemideae</taxon>
        <taxon>Artemisiinae</taxon>
        <taxon>Artemisia</taxon>
    </lineage>
</organism>
<dbReference type="InterPro" id="IPR036047">
    <property type="entry name" value="F-box-like_dom_sf"/>
</dbReference>
<accession>A0A2U1NIS0</accession>
<gene>
    <name evidence="1" type="ORF">CTI12_AA092030</name>
</gene>